<proteinExistence type="predicted"/>
<reference evidence="1" key="1">
    <citation type="submission" date="2020-08" db="EMBL/GenBank/DDBJ databases">
        <title>Complete genome sequence of Weissella confusa strain FS54 provides insights into metabolic potential.</title>
        <authorList>
            <person name="Fhoula I."/>
            <person name="Najjari A."/>
            <person name="Lekired A."/>
            <person name="Bessrour-Aouam N."/>
            <person name="Jaballah S."/>
            <person name="Klibi N."/>
            <person name="Ouzari H.-I."/>
        </authorList>
    </citation>
    <scope>NUCLEOTIDE SEQUENCE</scope>
    <source>
        <strain evidence="1">FS54</strain>
    </source>
</reference>
<sequence>MNINKKMAGAIATALVVLGGVGVGITVHNNSLANQLQNHKWNLIQDSQSYPTQFKKTKMIAHSAIVDVSLDYKLEKDNGKQYIILSDSDIKNQKYTISKSDDGYIIKPANKVAKADHSFGGFELIER</sequence>
<dbReference type="AlphaFoldDB" id="A0A923SQE4"/>
<protein>
    <submittedName>
        <fullName evidence="1">Uncharacterized protein</fullName>
    </submittedName>
</protein>
<gene>
    <name evidence="1" type="ORF">H7R52_18965</name>
</gene>
<evidence type="ECO:0000313" key="2">
    <source>
        <dbReference type="Proteomes" id="UP000650485"/>
    </source>
</evidence>
<dbReference type="Proteomes" id="UP000650485">
    <property type="component" value="Unassembled WGS sequence"/>
</dbReference>
<accession>A0A923SQE4</accession>
<dbReference type="EMBL" id="JACSZT010000023">
    <property type="protein sequence ID" value="MBC6499823.1"/>
    <property type="molecule type" value="Genomic_DNA"/>
</dbReference>
<evidence type="ECO:0000313" key="1">
    <source>
        <dbReference type="EMBL" id="MBC6499823.1"/>
    </source>
</evidence>
<comment type="caution">
    <text evidence="1">The sequence shown here is derived from an EMBL/GenBank/DDBJ whole genome shotgun (WGS) entry which is preliminary data.</text>
</comment>
<organism evidence="1 2">
    <name type="scientific">Weissella confusa</name>
    <name type="common">Lactobacillus confusus</name>
    <dbReference type="NCBI Taxonomy" id="1583"/>
    <lineage>
        <taxon>Bacteria</taxon>
        <taxon>Bacillati</taxon>
        <taxon>Bacillota</taxon>
        <taxon>Bacilli</taxon>
        <taxon>Lactobacillales</taxon>
        <taxon>Lactobacillaceae</taxon>
        <taxon>Weissella</taxon>
    </lineage>
</organism>
<name>A0A923SQE4_WEICO</name>